<protein>
    <submittedName>
        <fullName evidence="2">Uncharacterized protein</fullName>
    </submittedName>
</protein>
<accession>A0A0F4GMQ9</accession>
<reference evidence="2 3" key="1">
    <citation type="submission" date="2015-03" db="EMBL/GenBank/DDBJ databases">
        <title>RNA-seq based gene annotation and comparative genomics of four Zymoseptoria species reveal species-specific pathogenicity related genes and transposable element activity.</title>
        <authorList>
            <person name="Grandaubert J."/>
            <person name="Bhattacharyya A."/>
            <person name="Stukenbrock E.H."/>
        </authorList>
    </citation>
    <scope>NUCLEOTIDE SEQUENCE [LARGE SCALE GENOMIC DNA]</scope>
    <source>
        <strain evidence="2 3">Zb18110</strain>
    </source>
</reference>
<gene>
    <name evidence="2" type="ORF">TI39_contig395g00018</name>
</gene>
<comment type="caution">
    <text evidence="2">The sequence shown here is derived from an EMBL/GenBank/DDBJ whole genome shotgun (WGS) entry which is preliminary data.</text>
</comment>
<proteinExistence type="predicted"/>
<dbReference type="Proteomes" id="UP000033647">
    <property type="component" value="Unassembled WGS sequence"/>
</dbReference>
<feature type="region of interest" description="Disordered" evidence="1">
    <location>
        <begin position="266"/>
        <end position="290"/>
    </location>
</feature>
<name>A0A0F4GMQ9_9PEZI</name>
<dbReference type="EMBL" id="LAFY01000387">
    <property type="protein sequence ID" value="KJX98719.1"/>
    <property type="molecule type" value="Genomic_DNA"/>
</dbReference>
<dbReference type="OrthoDB" id="10288880at2759"/>
<organism evidence="2 3">
    <name type="scientific">Zymoseptoria brevis</name>
    <dbReference type="NCBI Taxonomy" id="1047168"/>
    <lineage>
        <taxon>Eukaryota</taxon>
        <taxon>Fungi</taxon>
        <taxon>Dikarya</taxon>
        <taxon>Ascomycota</taxon>
        <taxon>Pezizomycotina</taxon>
        <taxon>Dothideomycetes</taxon>
        <taxon>Dothideomycetidae</taxon>
        <taxon>Mycosphaerellales</taxon>
        <taxon>Mycosphaerellaceae</taxon>
        <taxon>Zymoseptoria</taxon>
    </lineage>
</organism>
<dbReference type="AlphaFoldDB" id="A0A0F4GMQ9"/>
<evidence type="ECO:0000313" key="2">
    <source>
        <dbReference type="EMBL" id="KJX98719.1"/>
    </source>
</evidence>
<evidence type="ECO:0000313" key="3">
    <source>
        <dbReference type="Proteomes" id="UP000033647"/>
    </source>
</evidence>
<evidence type="ECO:0000256" key="1">
    <source>
        <dbReference type="SAM" id="MobiDB-lite"/>
    </source>
</evidence>
<sequence>MLASTAEFQALLPRPTTFPSTLRIRVHPNHSDIDGMSHSAVEAIHDQELAHFTRLGSYADADPLPASCPVYKEYYHKRERLTLLLDLRKASTDIASPNYHDDMLARGATPSEDYLWKHAATLTVIAPFSIISVINPNTRLVGHHTIIYKKLRRMDRLDDFYWKLQHVDQTIITRSAGGALEDHRIILSLHHTYCHTAPLAILPKEYLTAEALQRMQEFFVVSKTTYLQANTSCQVASFAATLRDYAVAVEAFPALRLEVYRERMTEEEPADDWGAKQVRHLKRTKPESRG</sequence>
<keyword evidence="3" id="KW-1185">Reference proteome</keyword>